<organism evidence="1">
    <name type="scientific">Arion vulgaris</name>
    <dbReference type="NCBI Taxonomy" id="1028688"/>
    <lineage>
        <taxon>Eukaryota</taxon>
        <taxon>Metazoa</taxon>
        <taxon>Spiralia</taxon>
        <taxon>Lophotrochozoa</taxon>
        <taxon>Mollusca</taxon>
        <taxon>Gastropoda</taxon>
        <taxon>Heterobranchia</taxon>
        <taxon>Euthyneura</taxon>
        <taxon>Panpulmonata</taxon>
        <taxon>Eupulmonata</taxon>
        <taxon>Stylommatophora</taxon>
        <taxon>Helicina</taxon>
        <taxon>Arionoidea</taxon>
        <taxon>Arionidae</taxon>
        <taxon>Arion</taxon>
    </lineage>
</organism>
<proteinExistence type="predicted"/>
<reference evidence="1" key="1">
    <citation type="submission" date="2014-12" db="EMBL/GenBank/DDBJ databases">
        <title>Insight into the proteome of Arion vulgaris.</title>
        <authorList>
            <person name="Aradska J."/>
            <person name="Bulat T."/>
            <person name="Smidak R."/>
            <person name="Sarate P."/>
            <person name="Gangsoo J."/>
            <person name="Sialana F."/>
            <person name="Bilban M."/>
            <person name="Lubec G."/>
        </authorList>
    </citation>
    <scope>NUCLEOTIDE SEQUENCE</scope>
    <source>
        <tissue evidence="1">Skin</tissue>
    </source>
</reference>
<dbReference type="EMBL" id="HACG01043368">
    <property type="protein sequence ID" value="CEK90233.1"/>
    <property type="molecule type" value="Transcribed_RNA"/>
</dbReference>
<sequence length="53" mass="6066">MFMFQVNGNSTFTEVVTYVCEKLNKEFACIFLGSERADRLASIFGEFKMDKGD</sequence>
<dbReference type="AlphaFoldDB" id="A0A0B7BB07"/>
<name>A0A0B7BB07_9EUPU</name>
<evidence type="ECO:0000313" key="1">
    <source>
        <dbReference type="EMBL" id="CEK90233.1"/>
    </source>
</evidence>
<accession>A0A0B7BB07</accession>
<feature type="non-terminal residue" evidence="1">
    <location>
        <position position="53"/>
    </location>
</feature>
<protein>
    <submittedName>
        <fullName evidence="1">Uncharacterized protein</fullName>
    </submittedName>
</protein>
<gene>
    <name evidence="1" type="primary">ORF175665</name>
</gene>